<proteinExistence type="predicted"/>
<evidence type="ECO:0000256" key="1">
    <source>
        <dbReference type="SAM" id="SignalP"/>
    </source>
</evidence>
<dbReference type="RefSeq" id="WP_068821248.1">
    <property type="nucleotide sequence ID" value="NZ_LWHJ01000011.1"/>
</dbReference>
<dbReference type="STRING" id="1826909.A5893_03635"/>
<evidence type="ECO:0008006" key="4">
    <source>
        <dbReference type="Google" id="ProtNLM"/>
    </source>
</evidence>
<evidence type="ECO:0000313" key="3">
    <source>
        <dbReference type="Proteomes" id="UP000078459"/>
    </source>
</evidence>
<dbReference type="Pfam" id="PF16119">
    <property type="entry name" value="DUF4835"/>
    <property type="match status" value="1"/>
</dbReference>
<dbReference type="InterPro" id="IPR032274">
    <property type="entry name" value="DUF4835"/>
</dbReference>
<sequence length="299" mass="34156">MIKKLLLLICICLTINAEAQDLNARVQILSPQIQNTNNKPIEALQQAMSEFLNNRKWSVNELKSQERIDCNIVFNLKEWDGSSNYKGEAQIISSRPVYGTSYNTTLLSVTDKNFEFTYTEGQPLDFSDQNFQNNLSSILAFYAYIIVGLDADSFSKLGGTDYFTKAQTVLNNAQNAPFGGWKAFENLRNRYWIAENLQNKTFIPLREVLYTYHRQGLDLMSDDINKGKKNIATSIEKLTELDKQKQGSILNNIFFSAKADEIIDIFKKSDPLERTKVYNTMVEVDPANSSKYEELKTAK</sequence>
<feature type="chain" id="PRO_5008100718" description="DUF4835 domain-containing protein" evidence="1">
    <location>
        <begin position="20"/>
        <end position="299"/>
    </location>
</feature>
<protein>
    <recommendedName>
        <fullName evidence="4">DUF4835 domain-containing protein</fullName>
    </recommendedName>
</protein>
<reference evidence="2 3" key="1">
    <citation type="submission" date="2016-04" db="EMBL/GenBank/DDBJ databases">
        <authorList>
            <person name="Evans L.H."/>
            <person name="Alamgir A."/>
            <person name="Owens N."/>
            <person name="Weber N.D."/>
            <person name="Virtaneva K."/>
            <person name="Barbian K."/>
            <person name="Babar A."/>
            <person name="Rosenke K."/>
        </authorList>
    </citation>
    <scope>NUCLEOTIDE SEQUENCE [LARGE SCALE GENOMIC DNA]</scope>
    <source>
        <strain evidence="2 3">CCM 8644</strain>
    </source>
</reference>
<evidence type="ECO:0000313" key="2">
    <source>
        <dbReference type="EMBL" id="OAQ42218.1"/>
    </source>
</evidence>
<dbReference type="Proteomes" id="UP000078459">
    <property type="component" value="Unassembled WGS sequence"/>
</dbReference>
<keyword evidence="3" id="KW-1185">Reference proteome</keyword>
<dbReference type="EMBL" id="LWHJ01000011">
    <property type="protein sequence ID" value="OAQ42218.1"/>
    <property type="molecule type" value="Genomic_DNA"/>
</dbReference>
<accession>A0A179DMU6</accession>
<organism evidence="2 3">
    <name type="scientific">Pedobacter psychrophilus</name>
    <dbReference type="NCBI Taxonomy" id="1826909"/>
    <lineage>
        <taxon>Bacteria</taxon>
        <taxon>Pseudomonadati</taxon>
        <taxon>Bacteroidota</taxon>
        <taxon>Sphingobacteriia</taxon>
        <taxon>Sphingobacteriales</taxon>
        <taxon>Sphingobacteriaceae</taxon>
        <taxon>Pedobacter</taxon>
    </lineage>
</organism>
<dbReference type="AlphaFoldDB" id="A0A179DMU6"/>
<feature type="signal peptide" evidence="1">
    <location>
        <begin position="1"/>
        <end position="19"/>
    </location>
</feature>
<name>A0A179DMU6_9SPHI</name>
<reference evidence="2 3" key="2">
    <citation type="submission" date="2016-06" db="EMBL/GenBank/DDBJ databases">
        <title>Pedobacter psychrophilus sp. nov., isolated from Antarctic fragmentary rock.</title>
        <authorList>
            <person name="Svec P."/>
        </authorList>
    </citation>
    <scope>NUCLEOTIDE SEQUENCE [LARGE SCALE GENOMIC DNA]</scope>
    <source>
        <strain evidence="2 3">CCM 8644</strain>
    </source>
</reference>
<gene>
    <name evidence="2" type="ORF">A5893_03635</name>
</gene>
<keyword evidence="1" id="KW-0732">Signal</keyword>
<comment type="caution">
    <text evidence="2">The sequence shown here is derived from an EMBL/GenBank/DDBJ whole genome shotgun (WGS) entry which is preliminary data.</text>
</comment>